<feature type="compositionally biased region" description="Acidic residues" evidence="1">
    <location>
        <begin position="524"/>
        <end position="533"/>
    </location>
</feature>
<evidence type="ECO:0000313" key="2">
    <source>
        <dbReference type="EMBL" id="KAK7433945.1"/>
    </source>
</evidence>
<feature type="compositionally biased region" description="Acidic residues" evidence="1">
    <location>
        <begin position="1002"/>
        <end position="1014"/>
    </location>
</feature>
<feature type="region of interest" description="Disordered" evidence="1">
    <location>
        <begin position="127"/>
        <end position="162"/>
    </location>
</feature>
<feature type="region of interest" description="Disordered" evidence="1">
    <location>
        <begin position="62"/>
        <end position="81"/>
    </location>
</feature>
<feature type="compositionally biased region" description="Acidic residues" evidence="1">
    <location>
        <begin position="459"/>
        <end position="482"/>
    </location>
</feature>
<reference evidence="2 4" key="1">
    <citation type="submission" date="2024-01" db="EMBL/GenBank/DDBJ databases">
        <title>A draft genome for the cacao thread blight pathogen Marasmiellus scandens.</title>
        <authorList>
            <person name="Baruah I.K."/>
            <person name="Leung J."/>
            <person name="Bukari Y."/>
            <person name="Amoako-Attah I."/>
            <person name="Meinhardt L.W."/>
            <person name="Bailey B.A."/>
            <person name="Cohen S.P."/>
        </authorList>
    </citation>
    <scope>NUCLEOTIDE SEQUENCE [LARGE SCALE GENOMIC DNA]</scope>
    <source>
        <strain evidence="2 4">GH-19</strain>
    </source>
</reference>
<feature type="compositionally biased region" description="Basic residues" evidence="1">
    <location>
        <begin position="440"/>
        <end position="451"/>
    </location>
</feature>
<feature type="compositionally biased region" description="Polar residues" evidence="1">
    <location>
        <begin position="926"/>
        <end position="936"/>
    </location>
</feature>
<comment type="caution">
    <text evidence="2">The sequence shown here is derived from an EMBL/GenBank/DDBJ whole genome shotgun (WGS) entry which is preliminary data.</text>
</comment>
<dbReference type="Proteomes" id="UP001498398">
    <property type="component" value="Unassembled WGS sequence"/>
</dbReference>
<feature type="compositionally biased region" description="Basic residues" evidence="1">
    <location>
        <begin position="1068"/>
        <end position="1077"/>
    </location>
</feature>
<feature type="compositionally biased region" description="Basic and acidic residues" evidence="1">
    <location>
        <begin position="180"/>
        <end position="195"/>
    </location>
</feature>
<feature type="compositionally biased region" description="Polar residues" evidence="1">
    <location>
        <begin position="236"/>
        <end position="250"/>
    </location>
</feature>
<feature type="region of interest" description="Disordered" evidence="1">
    <location>
        <begin position="179"/>
        <end position="252"/>
    </location>
</feature>
<dbReference type="EMBL" id="JBANRG010000050">
    <property type="protein sequence ID" value="KAK7444582.1"/>
    <property type="molecule type" value="Genomic_DNA"/>
</dbReference>
<feature type="region of interest" description="Disordered" evidence="1">
    <location>
        <begin position="1"/>
        <end position="48"/>
    </location>
</feature>
<evidence type="ECO:0000313" key="3">
    <source>
        <dbReference type="EMBL" id="KAK7444582.1"/>
    </source>
</evidence>
<organism evidence="2 4">
    <name type="scientific">Marasmiellus scandens</name>
    <dbReference type="NCBI Taxonomy" id="2682957"/>
    <lineage>
        <taxon>Eukaryota</taxon>
        <taxon>Fungi</taxon>
        <taxon>Dikarya</taxon>
        <taxon>Basidiomycota</taxon>
        <taxon>Agaricomycotina</taxon>
        <taxon>Agaricomycetes</taxon>
        <taxon>Agaricomycetidae</taxon>
        <taxon>Agaricales</taxon>
        <taxon>Marasmiineae</taxon>
        <taxon>Omphalotaceae</taxon>
        <taxon>Marasmiellus</taxon>
    </lineage>
</organism>
<protein>
    <submittedName>
        <fullName evidence="2">Uncharacterized protein</fullName>
    </submittedName>
</protein>
<feature type="compositionally biased region" description="Acidic residues" evidence="1">
    <location>
        <begin position="1040"/>
        <end position="1058"/>
    </location>
</feature>
<dbReference type="EMBL" id="JBANRG010000135">
    <property type="protein sequence ID" value="KAK7433945.1"/>
    <property type="molecule type" value="Genomic_DNA"/>
</dbReference>
<feature type="compositionally biased region" description="Basic residues" evidence="1">
    <location>
        <begin position="37"/>
        <end position="48"/>
    </location>
</feature>
<evidence type="ECO:0000256" key="1">
    <source>
        <dbReference type="SAM" id="MobiDB-lite"/>
    </source>
</evidence>
<gene>
    <name evidence="3" type="ORF">VKT23_015260</name>
    <name evidence="2" type="ORF">VKT23_020473</name>
</gene>
<keyword evidence="4" id="KW-1185">Reference proteome</keyword>
<feature type="compositionally biased region" description="Polar residues" evidence="1">
    <location>
        <begin position="902"/>
        <end position="916"/>
    </location>
</feature>
<feature type="region of interest" description="Disordered" evidence="1">
    <location>
        <begin position="409"/>
        <end position="538"/>
    </location>
</feature>
<evidence type="ECO:0000313" key="4">
    <source>
        <dbReference type="Proteomes" id="UP001498398"/>
    </source>
</evidence>
<proteinExistence type="predicted"/>
<sequence>MVNTRAKGIEDNEPLSAPAARTRSHTKANPSSEHPKPAPKGRTVQKKTIKVPFVEIAYSPSKALPSISSAPRPEERSKKQVRVPFVEIAHSPSKALPFVSSEQQVQGEVLSMLSYSSAYVVSKYLHSAPTAPHNSPPPPSTRSSTPHPSPSVVTSPAHLEPFEPLDMLDVTYADLEREEVEARAKKVASKLDQHLPDPSNDDGDSGDGSEWGGCASEPSFTPGSHPISLPDAPPTRSRTPGPAQSPTRQEQAVEALRAYVTSSMGMDDIIEKLEGILGKLSSDWYEAIADATREPDQTVEEVRKALEERVPSLLGGLLPHPTGHLPPTPQEIAVETLRQYIMSSMRVDEITEELRALLGELSSDWHTAITSATAEPGQSLDEVQEAFEKLVPSLLGGRRSARQRNAVNYHLPPVEGHDMDDYDDGSSDWGAERERERELARKRKERTRRIREKNGETVETTDDSASDEESDSSSEESEEDDPPLLVKRPYVGLDGRLKRPRSRNANKKVPASAQNKESTKDVEQSSDESEDEDGSGRVPAVMKAEIWKIRADYEERMEAVAQRFNHSLQSAYKIAGDVTIASRDPNLFNIFQKWYVAEDGKNKKIPESVNPGQYLSQQWQELRRAQLGEHWNDPAKVEEEFASLRQWHSSRYSNDPKMTKGPTKHDVRAVAKIISDVAKQATLNRGIWVYAFIVDPTGHHSMISGWGKEYENMKVAFPSQITSQLHDVGILLGGEHIKAQIGSAVSAELKSLVVAAAEVGNDRDRERALVPKILLHDIGTLGIKHPARFPWKNFSDYAYKHQIRILNWPEDIAAPGAGLKDVNHAVRKTGGPSSLTAARIEELLWLKDAWARKDSNPTPPEHITSKALRVVSWSEAEKNLSPENQKNVALVKCSDGRTLTSVLNSKQWRKQQSSLTDESEAENPKKTNPSLSSGRSPSCPPEFFEEGRPPFVFSDEEEQQQLRMHPEPTPFSSPVRRAEPSRLHSDKLFIGAETQQHYLESSDGEMGLEDEYEDDGHLKPFRRFQPPNQRRRPHVHVDPGDADEYEDEYEDEGDEGDDDHAQLFQRSHAPKQNRRPRVHADSRSSEPFLDTSRNTKNRRVPKDYAPVQQRSHMHQHPSRSQRPGFSDYRGVSNNQHVYNGVARNEDLRGSTQPQIIGSKRTKGSEDIRPAKRMKLKGDGSKMNFKQLLKRRRR</sequence>
<name>A0ABR1IKU6_9AGAR</name>
<feature type="compositionally biased region" description="Low complexity" evidence="1">
    <location>
        <begin position="141"/>
        <end position="158"/>
    </location>
</feature>
<accession>A0ABR1IKU6</accession>
<feature type="compositionally biased region" description="Basic and acidic residues" evidence="1">
    <location>
        <begin position="430"/>
        <end position="439"/>
    </location>
</feature>
<feature type="compositionally biased region" description="Basic and acidic residues" evidence="1">
    <location>
        <begin position="976"/>
        <end position="987"/>
    </location>
</feature>
<feature type="region of interest" description="Disordered" evidence="1">
    <location>
        <begin position="902"/>
        <end position="1166"/>
    </location>
</feature>